<keyword evidence="6 10" id="KW-1133">Transmembrane helix</keyword>
<dbReference type="PANTHER" id="PTHR15959">
    <property type="entry name" value="SYNTAXIN-18"/>
    <property type="match status" value="1"/>
</dbReference>
<reference evidence="12 13" key="2">
    <citation type="journal article" date="2013" name="PLoS ONE">
        <title>Whole genome mapping and re-organization of the nuclear and mitochondrial genomes of Babesia microti isolates.</title>
        <authorList>
            <person name="Cornillot E."/>
            <person name="Dassouli A."/>
            <person name="Garg A."/>
            <person name="Pachikara N."/>
            <person name="Randazzo S."/>
            <person name="Depoix D."/>
            <person name="Carcy B."/>
            <person name="Delbecq S."/>
            <person name="Frutos R."/>
            <person name="Silva J.C."/>
            <person name="Sutton R."/>
            <person name="Krause P.J."/>
            <person name="Mamoun C.B."/>
        </authorList>
    </citation>
    <scope>NUCLEOTIDE SEQUENCE [LARGE SCALE GENOMIC DNA]</scope>
    <source>
        <strain evidence="12 13">RI</strain>
    </source>
</reference>
<dbReference type="GeneID" id="24423350"/>
<dbReference type="GO" id="GO:0005783">
    <property type="term" value="C:endoplasmic reticulum"/>
    <property type="evidence" value="ECO:0007669"/>
    <property type="project" value="TreeGrafter"/>
</dbReference>
<evidence type="ECO:0000256" key="10">
    <source>
        <dbReference type="SAM" id="Phobius"/>
    </source>
</evidence>
<comment type="subcellular location">
    <subcellularLocation>
        <location evidence="1">Membrane</location>
        <topology evidence="1">Single-pass type IV membrane protein</topology>
    </subcellularLocation>
</comment>
<evidence type="ECO:0000256" key="2">
    <source>
        <dbReference type="ARBA" id="ARBA00009063"/>
    </source>
</evidence>
<accession>I7IFE7</accession>
<dbReference type="PROSITE" id="PS50192">
    <property type="entry name" value="T_SNARE"/>
    <property type="match status" value="1"/>
</dbReference>
<keyword evidence="5" id="KW-0653">Protein transport</keyword>
<dbReference type="Proteomes" id="UP000002899">
    <property type="component" value="Chromosome I"/>
</dbReference>
<organism evidence="12 13">
    <name type="scientific">Babesia microti (strain RI)</name>
    <dbReference type="NCBI Taxonomy" id="1133968"/>
    <lineage>
        <taxon>Eukaryota</taxon>
        <taxon>Sar</taxon>
        <taxon>Alveolata</taxon>
        <taxon>Apicomplexa</taxon>
        <taxon>Aconoidasida</taxon>
        <taxon>Piroplasmida</taxon>
        <taxon>Babesiidae</taxon>
        <taxon>Babesia</taxon>
    </lineage>
</organism>
<dbReference type="OrthoDB" id="359759at2759"/>
<proteinExistence type="inferred from homology"/>
<name>I7IFE7_BABMR</name>
<keyword evidence="8 10" id="KW-0472">Membrane</keyword>
<evidence type="ECO:0000256" key="4">
    <source>
        <dbReference type="ARBA" id="ARBA00022692"/>
    </source>
</evidence>
<keyword evidence="3" id="KW-0813">Transport</keyword>
<evidence type="ECO:0000256" key="8">
    <source>
        <dbReference type="ARBA" id="ARBA00023136"/>
    </source>
</evidence>
<dbReference type="PANTHER" id="PTHR15959:SF0">
    <property type="entry name" value="SYNTAXIN-18"/>
    <property type="match status" value="1"/>
</dbReference>
<gene>
    <name evidence="12" type="ORF">BMR1_01G01365</name>
</gene>
<dbReference type="GO" id="GO:0006890">
    <property type="term" value="P:retrograde vesicle-mediated transport, Golgi to endoplasmic reticulum"/>
    <property type="evidence" value="ECO:0007669"/>
    <property type="project" value="TreeGrafter"/>
</dbReference>
<dbReference type="VEuPathDB" id="PiroplasmaDB:BMR1_01G01365"/>
<feature type="compositionally biased region" description="Basic and acidic residues" evidence="9">
    <location>
        <begin position="213"/>
        <end position="239"/>
    </location>
</feature>
<dbReference type="GO" id="GO:0015031">
    <property type="term" value="P:protein transport"/>
    <property type="evidence" value="ECO:0007669"/>
    <property type="project" value="UniProtKB-KW"/>
</dbReference>
<comment type="similarity">
    <text evidence="2">Belongs to the syntaxin family.</text>
</comment>
<reference evidence="12 13" key="3">
    <citation type="journal article" date="2016" name="Sci. Rep.">
        <title>Genome-wide diversity and gene expression profiling of Babesia microti isolates identify polymorphic genes that mediate host-pathogen interactions.</title>
        <authorList>
            <person name="Silva J.C."/>
            <person name="Cornillot E."/>
            <person name="McCracken C."/>
            <person name="Usmani-Brown S."/>
            <person name="Dwivedi A."/>
            <person name="Ifeonu O.O."/>
            <person name="Crabtree J."/>
            <person name="Gotia H.T."/>
            <person name="Virji A.Z."/>
            <person name="Reynes C."/>
            <person name="Colinge J."/>
            <person name="Kumar V."/>
            <person name="Lawres L."/>
            <person name="Pazzi J.E."/>
            <person name="Pablo J.V."/>
            <person name="Hung C."/>
            <person name="Brancato J."/>
            <person name="Kumari P."/>
            <person name="Orvis J."/>
            <person name="Tretina K."/>
            <person name="Chibucos M."/>
            <person name="Ott S."/>
            <person name="Sadzewicz L."/>
            <person name="Sengamalay N."/>
            <person name="Shetty A.C."/>
            <person name="Su Q."/>
            <person name="Tallon L."/>
            <person name="Fraser C.M."/>
            <person name="Frutos R."/>
            <person name="Molina D.M."/>
            <person name="Krause P.J."/>
            <person name="Ben Mamoun C."/>
        </authorList>
    </citation>
    <scope>NUCLEOTIDE SEQUENCE [LARGE SCALE GENOMIC DNA]</scope>
    <source>
        <strain evidence="12 13">RI</strain>
    </source>
</reference>
<evidence type="ECO:0000313" key="13">
    <source>
        <dbReference type="Proteomes" id="UP000002899"/>
    </source>
</evidence>
<evidence type="ECO:0000256" key="1">
    <source>
        <dbReference type="ARBA" id="ARBA00004211"/>
    </source>
</evidence>
<feature type="region of interest" description="Disordered" evidence="9">
    <location>
        <begin position="196"/>
        <end position="241"/>
    </location>
</feature>
<reference evidence="12 13" key="1">
    <citation type="journal article" date="2012" name="Nucleic Acids Res.">
        <title>Sequencing of the smallest Apicomplexan genome from the human pathogen Babesia microti.</title>
        <authorList>
            <person name="Cornillot E."/>
            <person name="Hadj-Kaddour K."/>
            <person name="Dassouli A."/>
            <person name="Noel B."/>
            <person name="Ranwez V."/>
            <person name="Vacherie B."/>
            <person name="Augagneur Y."/>
            <person name="Bres V."/>
            <person name="Duclos A."/>
            <person name="Randazzo S."/>
            <person name="Carcy B."/>
            <person name="Debierre-Grockiego F."/>
            <person name="Delbecq S."/>
            <person name="Moubri-Menage K."/>
            <person name="Shams-Eldin H."/>
            <person name="Usmani-Brown S."/>
            <person name="Bringaud F."/>
            <person name="Wincker P."/>
            <person name="Vivares C.P."/>
            <person name="Schwarz R.T."/>
            <person name="Schetters T.P."/>
            <person name="Krause P.J."/>
            <person name="Gorenflot A."/>
            <person name="Berry V."/>
            <person name="Barbe V."/>
            <person name="Ben Mamoun C."/>
        </authorList>
    </citation>
    <scope>NUCLEOTIDE SEQUENCE [LARGE SCALE GENOMIC DNA]</scope>
    <source>
        <strain evidence="12 13">RI</strain>
    </source>
</reference>
<dbReference type="InterPro" id="IPR000727">
    <property type="entry name" value="T_SNARE_dom"/>
</dbReference>
<dbReference type="AlphaFoldDB" id="I7IFE7"/>
<sequence length="356" mass="40828">MDRKREFILYLPATNRSDLDHYGRTIDTSSHSFYHQSSLIFRQISTIHSLISEDDMYYNFAKYGHKSRLDGLRHRQIELERIGIQPIIDDTNQAGEAIKLIHEWLNKQIAQKPKLFNIKSQAFGPNDENCDEVMSKKGVIACLYHMLQQVTDKIKSHETAALETKSQLHKFKALINAPTNALDQYDLFIPPRQDTKGDIAPLPGLGPLPTNTTDKDDSKTTPKDREKNESGNNLTKRDYTPSGIQMHESDLLVQQNEQLVETFADVSQDIDIVTSVQNRLYEISTMFVQFSTTLNDQLDIFENIRDNLQLSIGNIETTGENLKQSLEREFSLVVMVAYLFLVAGVVLFLLDFSRWR</sequence>
<evidence type="ECO:0000259" key="11">
    <source>
        <dbReference type="PROSITE" id="PS50192"/>
    </source>
</evidence>
<dbReference type="RefSeq" id="XP_012647345.1">
    <property type="nucleotide sequence ID" value="XM_012791891.1"/>
</dbReference>
<evidence type="ECO:0000313" key="12">
    <source>
        <dbReference type="EMBL" id="CCF72736.1"/>
    </source>
</evidence>
<evidence type="ECO:0000256" key="6">
    <source>
        <dbReference type="ARBA" id="ARBA00022989"/>
    </source>
</evidence>
<keyword evidence="7" id="KW-0175">Coiled coil</keyword>
<evidence type="ECO:0000256" key="3">
    <source>
        <dbReference type="ARBA" id="ARBA00022448"/>
    </source>
</evidence>
<dbReference type="GO" id="GO:0031201">
    <property type="term" value="C:SNARE complex"/>
    <property type="evidence" value="ECO:0007669"/>
    <property type="project" value="TreeGrafter"/>
</dbReference>
<evidence type="ECO:0000256" key="7">
    <source>
        <dbReference type="ARBA" id="ARBA00023054"/>
    </source>
</evidence>
<evidence type="ECO:0000256" key="5">
    <source>
        <dbReference type="ARBA" id="ARBA00022927"/>
    </source>
</evidence>
<feature type="transmembrane region" description="Helical" evidence="10">
    <location>
        <begin position="330"/>
        <end position="350"/>
    </location>
</feature>
<keyword evidence="13" id="KW-1185">Reference proteome</keyword>
<feature type="domain" description="T-SNARE coiled-coil homology" evidence="11">
    <location>
        <begin position="263"/>
        <end position="325"/>
    </location>
</feature>
<evidence type="ECO:0000256" key="9">
    <source>
        <dbReference type="SAM" id="MobiDB-lite"/>
    </source>
</evidence>
<keyword evidence="4 10" id="KW-0812">Transmembrane</keyword>
<dbReference type="EMBL" id="FO082871">
    <property type="protein sequence ID" value="CCF72736.1"/>
    <property type="molecule type" value="Genomic_DNA"/>
</dbReference>
<dbReference type="KEGG" id="bmic:BMR1_01G01365"/>
<protein>
    <recommendedName>
        <fullName evidence="11">t-SNARE coiled-coil homology domain-containing protein</fullName>
    </recommendedName>
</protein>